<dbReference type="Gene3D" id="3.30.710.10">
    <property type="entry name" value="Potassium Channel Kv1.1, Chain A"/>
    <property type="match status" value="1"/>
</dbReference>
<dbReference type="EMBL" id="JANTQA010000015">
    <property type="protein sequence ID" value="KAJ3447798.1"/>
    <property type="molecule type" value="Genomic_DNA"/>
</dbReference>
<dbReference type="PROSITE" id="PS50097">
    <property type="entry name" value="BTB"/>
    <property type="match status" value="1"/>
</dbReference>
<evidence type="ECO:0000313" key="3">
    <source>
        <dbReference type="EMBL" id="KAJ3447798.1"/>
    </source>
</evidence>
<evidence type="ECO:0000313" key="4">
    <source>
        <dbReference type="Proteomes" id="UP001146793"/>
    </source>
</evidence>
<feature type="domain" description="BTB" evidence="2">
    <location>
        <begin position="438"/>
        <end position="520"/>
    </location>
</feature>
<protein>
    <recommendedName>
        <fullName evidence="2">BTB domain-containing protein</fullName>
    </recommendedName>
</protein>
<dbReference type="PANTHER" id="PTHR45982">
    <property type="entry name" value="REGULATOR OF CHROMOSOME CONDENSATION"/>
    <property type="match status" value="1"/>
</dbReference>
<dbReference type="InterPro" id="IPR000210">
    <property type="entry name" value="BTB/POZ_dom"/>
</dbReference>
<evidence type="ECO:0000256" key="1">
    <source>
        <dbReference type="PROSITE-ProRule" id="PRU00235"/>
    </source>
</evidence>
<name>A0AAV8A5I5_9EUKA</name>
<gene>
    <name evidence="3" type="ORF">M0812_00271</name>
</gene>
<dbReference type="SUPFAM" id="SSF54695">
    <property type="entry name" value="POZ domain"/>
    <property type="match status" value="1"/>
</dbReference>
<accession>A0AAV8A5I5</accession>
<dbReference type="InterPro" id="IPR051553">
    <property type="entry name" value="Ran_GTPase-activating"/>
</dbReference>
<dbReference type="PANTHER" id="PTHR45982:SF1">
    <property type="entry name" value="REGULATOR OF CHROMOSOME CONDENSATION"/>
    <property type="match status" value="1"/>
</dbReference>
<dbReference type="AlphaFoldDB" id="A0AAV8A5I5"/>
<dbReference type="InterPro" id="IPR011333">
    <property type="entry name" value="SKP1/BTB/POZ_sf"/>
</dbReference>
<dbReference type="InterPro" id="IPR009091">
    <property type="entry name" value="RCC1/BLIP-II"/>
</dbReference>
<dbReference type="SUPFAM" id="SSF50985">
    <property type="entry name" value="RCC1/BLIP-II"/>
    <property type="match status" value="2"/>
</dbReference>
<proteinExistence type="predicted"/>
<reference evidence="3" key="1">
    <citation type="submission" date="2022-08" db="EMBL/GenBank/DDBJ databases">
        <title>Novel sulphate-reducing endosymbionts in the free-living metamonad Anaeramoeba.</title>
        <authorList>
            <person name="Jerlstrom-Hultqvist J."/>
            <person name="Cepicka I."/>
            <person name="Gallot-Lavallee L."/>
            <person name="Salas-Leiva D."/>
            <person name="Curtis B.A."/>
            <person name="Zahonova K."/>
            <person name="Pipaliya S."/>
            <person name="Dacks J."/>
            <person name="Roger A.J."/>
        </authorList>
    </citation>
    <scope>NUCLEOTIDE SEQUENCE</scope>
    <source>
        <strain evidence="3">Busselton2</strain>
    </source>
</reference>
<feature type="repeat" description="RCC1" evidence="1">
    <location>
        <begin position="189"/>
        <end position="241"/>
    </location>
</feature>
<evidence type="ECO:0000259" key="2">
    <source>
        <dbReference type="PROSITE" id="PS50097"/>
    </source>
</evidence>
<dbReference type="Proteomes" id="UP001146793">
    <property type="component" value="Unassembled WGS sequence"/>
</dbReference>
<comment type="caution">
    <text evidence="3">The sequence shown here is derived from an EMBL/GenBank/DDBJ whole genome shotgun (WGS) entry which is preliminary data.</text>
</comment>
<sequence>MNWLVFGQGNLTQIYSSGNYDQPSHPTFFKDKNVKSFCSSSSKIVAVDEEGKLFDCSSKTNFNVENETFESVVAGSGHYLALSTSGKCYSWGTDTSTGNLGHGKSGETLNAPKNIEALNDKNVVKLYCGNYFSMALAENGDLYGWGHAGNGDLGSGSRTNIHVPTVFHKGVEKAWTGFCWNTFIKFLDGKITGHGYNGNGSLGVGHSSEIQTTKEINLPFDNSKIKKMTTGYTFSFALTEDNELYGCGDANNLGMVACNTFKKHTFFNDKPVIDIACGNNFSTMLCSNGDIYVTGTTNKSTSGKPAKIQGKIDVNYSEFFAGYNYSIFTNLSSSVIQEDLLELLESEFATDFELGGKKVHKFWIKTRLGSECNQDMRELFSTFSKKDLQKVLEWIYADKLTKNEATEQLFQKYQINPKERTIENDLLKLYKDEDSKDFNIMVRVDEDSDEDEEDEEPEEEEFDELPIHKFILIARSGLFRSMFKNIVQTTNEVKDFSEKSIESLEVFVKYLYTDILELTADSLPEFVIDDLSDAVQYFQLNEKSSLPNQIESLKKQLNL</sequence>
<dbReference type="PROSITE" id="PS50012">
    <property type="entry name" value="RCC1_3"/>
    <property type="match status" value="2"/>
</dbReference>
<dbReference type="Pfam" id="PF13540">
    <property type="entry name" value="RCC1_2"/>
    <property type="match status" value="1"/>
</dbReference>
<feature type="repeat" description="RCC1" evidence="1">
    <location>
        <begin position="86"/>
        <end position="139"/>
    </location>
</feature>
<dbReference type="Pfam" id="PF00415">
    <property type="entry name" value="RCC1"/>
    <property type="match status" value="1"/>
</dbReference>
<organism evidence="3 4">
    <name type="scientific">Anaeramoeba flamelloides</name>
    <dbReference type="NCBI Taxonomy" id="1746091"/>
    <lineage>
        <taxon>Eukaryota</taxon>
        <taxon>Metamonada</taxon>
        <taxon>Anaeramoebidae</taxon>
        <taxon>Anaeramoeba</taxon>
    </lineage>
</organism>
<dbReference type="CDD" id="cd18186">
    <property type="entry name" value="BTB_POZ_ZBTB_KLHL-like"/>
    <property type="match status" value="1"/>
</dbReference>
<dbReference type="Gene3D" id="2.130.10.30">
    <property type="entry name" value="Regulator of chromosome condensation 1/beta-lactamase-inhibitor protein II"/>
    <property type="match status" value="1"/>
</dbReference>
<dbReference type="InterPro" id="IPR000408">
    <property type="entry name" value="Reg_chr_condens"/>
</dbReference>
<dbReference type="Pfam" id="PF00651">
    <property type="entry name" value="BTB"/>
    <property type="match status" value="1"/>
</dbReference>